<organism evidence="1 2">
    <name type="scientific">Rhododendron molle</name>
    <name type="common">Chinese azalea</name>
    <name type="synonym">Azalea mollis</name>
    <dbReference type="NCBI Taxonomy" id="49168"/>
    <lineage>
        <taxon>Eukaryota</taxon>
        <taxon>Viridiplantae</taxon>
        <taxon>Streptophyta</taxon>
        <taxon>Embryophyta</taxon>
        <taxon>Tracheophyta</taxon>
        <taxon>Spermatophyta</taxon>
        <taxon>Magnoliopsida</taxon>
        <taxon>eudicotyledons</taxon>
        <taxon>Gunneridae</taxon>
        <taxon>Pentapetalae</taxon>
        <taxon>asterids</taxon>
        <taxon>Ericales</taxon>
        <taxon>Ericaceae</taxon>
        <taxon>Ericoideae</taxon>
        <taxon>Rhodoreae</taxon>
        <taxon>Rhododendron</taxon>
    </lineage>
</organism>
<evidence type="ECO:0000313" key="2">
    <source>
        <dbReference type="Proteomes" id="UP001062846"/>
    </source>
</evidence>
<protein>
    <submittedName>
        <fullName evidence="1">Uncharacterized protein</fullName>
    </submittedName>
</protein>
<reference evidence="1" key="1">
    <citation type="submission" date="2022-02" db="EMBL/GenBank/DDBJ databases">
        <title>Plant Genome Project.</title>
        <authorList>
            <person name="Zhang R.-G."/>
        </authorList>
    </citation>
    <scope>NUCLEOTIDE SEQUENCE</scope>
    <source>
        <strain evidence="1">AT1</strain>
    </source>
</reference>
<dbReference type="Proteomes" id="UP001062846">
    <property type="component" value="Chromosome 5"/>
</dbReference>
<sequence length="554" mass="60283">MASVFLYHVVGDLTVGKPELVEFLETETVEAAIRAIGESMEGGIPVWRKRSLKSGVMGVENAEMRQQRFVGILNSLDLVAFLARKECLEDQEKAMRTLVSDVVVRNGSLLKEVDPATRLVALPFWILVLVTMWVNGHRHQALLIVGLFLGRIEKDGIKDGDRGTKGVEVLRALNVRNKMIVLELTKCVNRGTIVIGHIAANPSKGDLRRRVNAVWSYDYPLADLSTQFWFSGLSARLIDALEMMKQGVRRLLVPKSVVWKGMSKRFSILYNGKWLKNLENSSTNSATNSINRPSASSTTATTSIHGKFCCLSREDVIRFLIGCLGALAPLPLSSISSLGAINPNYYSIQASNPAIEAIQKLPEDPSAVAVVEPISDGRYKILGEISACKLWKCDYLAAAWALANLSAGQFVMGVEDNVTLRSSLLLLPDDVMVNPAAAATAGDNYSAVNGTTMRPKKFSSRSIGFVSTTPNSPSFGVGRSMYRGRSAPLTCKVTSSLAAVMAQMLSHRATHVWVTDAENDDVLVGVVGYADILAAVTRQPTATVLDTNNVVLRE</sequence>
<accession>A0ACC0NS56</accession>
<comment type="caution">
    <text evidence="1">The sequence shown here is derived from an EMBL/GenBank/DDBJ whole genome shotgun (WGS) entry which is preliminary data.</text>
</comment>
<name>A0ACC0NS56_RHOML</name>
<gene>
    <name evidence="1" type="ORF">RHMOL_Rhmol05G0225300</name>
</gene>
<keyword evidence="2" id="KW-1185">Reference proteome</keyword>
<dbReference type="EMBL" id="CM046392">
    <property type="protein sequence ID" value="KAI8556095.1"/>
    <property type="molecule type" value="Genomic_DNA"/>
</dbReference>
<proteinExistence type="predicted"/>
<evidence type="ECO:0000313" key="1">
    <source>
        <dbReference type="EMBL" id="KAI8556095.1"/>
    </source>
</evidence>